<evidence type="ECO:0000256" key="7">
    <source>
        <dbReference type="RuleBase" id="RU361124"/>
    </source>
</evidence>
<dbReference type="GO" id="GO:0005634">
    <property type="term" value="C:nucleus"/>
    <property type="evidence" value="ECO:0007669"/>
    <property type="project" value="UniProtKB-SubCell"/>
</dbReference>
<evidence type="ECO:0000313" key="11">
    <source>
        <dbReference type="Proteomes" id="UP001244011"/>
    </source>
</evidence>
<dbReference type="GO" id="GO:0006357">
    <property type="term" value="P:regulation of transcription by RNA polymerase II"/>
    <property type="evidence" value="ECO:0007669"/>
    <property type="project" value="InterPro"/>
</dbReference>
<proteinExistence type="inferred from homology"/>
<protein>
    <recommendedName>
        <fullName evidence="7">Enhancer of polycomb-like protein</fullName>
    </recommendedName>
</protein>
<comment type="function">
    <text evidence="6">Component of the NuA4 histone acetyltransferase complex which is involved in transcriptional activation of selected genes principally by acetylation of nucleosomal histone H4 and H2A. The NuA4 complex is also involved in DNA repair. Involved in gene silencing by neighboring heterochromatin, blockage of the silencing spreading along the chromosome, and required for cell cycle progression through G2/M.</text>
</comment>
<evidence type="ECO:0000256" key="2">
    <source>
        <dbReference type="ARBA" id="ARBA00008035"/>
    </source>
</evidence>
<gene>
    <name evidence="10" type="ORF">QBC33DRAFT_528781</name>
</gene>
<evidence type="ECO:0000313" key="10">
    <source>
        <dbReference type="EMBL" id="KAK1770641.1"/>
    </source>
</evidence>
<keyword evidence="11" id="KW-1185">Reference proteome</keyword>
<feature type="domain" description="Enhancer of polycomb-like N-terminal" evidence="9">
    <location>
        <begin position="16"/>
        <end position="155"/>
    </location>
</feature>
<dbReference type="PANTHER" id="PTHR14898">
    <property type="entry name" value="ENHANCER OF POLYCOMB"/>
    <property type="match status" value="1"/>
</dbReference>
<dbReference type="InterPro" id="IPR024943">
    <property type="entry name" value="Enhancer_polycomb"/>
</dbReference>
<name>A0AAJ0C635_9PEZI</name>
<comment type="caution">
    <text evidence="10">The sequence shown here is derived from an EMBL/GenBank/DDBJ whole genome shotgun (WGS) entry which is preliminary data.</text>
</comment>
<dbReference type="InterPro" id="IPR019542">
    <property type="entry name" value="Enhancer_polycomb-like_N"/>
</dbReference>
<keyword evidence="4 7" id="KW-0804">Transcription</keyword>
<comment type="similarity">
    <text evidence="2 7">Belongs to the enhancer of polycomb family.</text>
</comment>
<keyword evidence="5 7" id="KW-0539">Nucleus</keyword>
<sequence length="558" mass="63804">MPYLSPFSAMATRKVRYKKLNIKTPLPVLREDQIDPSEYESLATETQIATGVEQAEENEYHLQAALNGAGASAANEIPVPPPVASTLDYGELYPVNFSKTSAYIRFSQTVEECIGCPYDMTEDDDVFLKSYNQKRAASAQLPEDDFEMIMDVFEDTAYINAPFASVDQTIVPYDEMVQGLHELGSTKLMSYVKDIYEYWKSRRQALANRPLHPTLKFETHQDSDDMDPYVCFRRREVRQTRKTRARDVQSAEKLKRLRRELEDGRQLIVCSHEREVLKKDMLDTDRLIFEQRAQLKEAKVRLGIKTDDDDLVNQKKRKPADAHPARPPPSKEARLNLLVPNGRSVEADLPQLADRISEKENELRADIEMKVLNHSKWNQNHVDLTRDPLSPVKGQMPDLSFRAAQTQYLMTPPASASSEHVEEPTPMELDRPDKAPVFAFRGLPHDDPSSSDVPAFRRRIGRLNRLWIDRRGLASPPREQGESYSDRWKYDQPSDEEDEQPVYEVDPFDTRALKFRASIPLSNYFMNRGKPVPPELVTSARQGLPPPQAQQSQASARS</sequence>
<evidence type="ECO:0000256" key="4">
    <source>
        <dbReference type="ARBA" id="ARBA00023163"/>
    </source>
</evidence>
<feature type="region of interest" description="Disordered" evidence="8">
    <location>
        <begin position="412"/>
        <end position="432"/>
    </location>
</feature>
<accession>A0AAJ0C635</accession>
<keyword evidence="3 7" id="KW-0805">Transcription regulation</keyword>
<feature type="compositionally biased region" description="Basic and acidic residues" evidence="8">
    <location>
        <begin position="479"/>
        <end position="492"/>
    </location>
</feature>
<dbReference type="EMBL" id="MU839000">
    <property type="protein sequence ID" value="KAK1770641.1"/>
    <property type="molecule type" value="Genomic_DNA"/>
</dbReference>
<dbReference type="Pfam" id="PF10513">
    <property type="entry name" value="EPL1"/>
    <property type="match status" value="1"/>
</dbReference>
<evidence type="ECO:0000256" key="1">
    <source>
        <dbReference type="ARBA" id="ARBA00004123"/>
    </source>
</evidence>
<dbReference type="Proteomes" id="UP001244011">
    <property type="component" value="Unassembled WGS sequence"/>
</dbReference>
<evidence type="ECO:0000256" key="5">
    <source>
        <dbReference type="ARBA" id="ARBA00023242"/>
    </source>
</evidence>
<dbReference type="RefSeq" id="XP_060286854.1">
    <property type="nucleotide sequence ID" value="XM_060427081.1"/>
</dbReference>
<evidence type="ECO:0000256" key="3">
    <source>
        <dbReference type="ARBA" id="ARBA00023015"/>
    </source>
</evidence>
<feature type="region of interest" description="Disordered" evidence="8">
    <location>
        <begin position="474"/>
        <end position="505"/>
    </location>
</feature>
<comment type="subcellular location">
    <subcellularLocation>
        <location evidence="1 7">Nucleus</location>
    </subcellularLocation>
</comment>
<feature type="region of interest" description="Disordered" evidence="8">
    <location>
        <begin position="524"/>
        <end position="558"/>
    </location>
</feature>
<evidence type="ECO:0000259" key="9">
    <source>
        <dbReference type="Pfam" id="PF10513"/>
    </source>
</evidence>
<organism evidence="10 11">
    <name type="scientific">Phialemonium atrogriseum</name>
    <dbReference type="NCBI Taxonomy" id="1093897"/>
    <lineage>
        <taxon>Eukaryota</taxon>
        <taxon>Fungi</taxon>
        <taxon>Dikarya</taxon>
        <taxon>Ascomycota</taxon>
        <taxon>Pezizomycotina</taxon>
        <taxon>Sordariomycetes</taxon>
        <taxon>Sordariomycetidae</taxon>
        <taxon>Cephalothecales</taxon>
        <taxon>Cephalothecaceae</taxon>
        <taxon>Phialemonium</taxon>
    </lineage>
</organism>
<feature type="compositionally biased region" description="Low complexity" evidence="8">
    <location>
        <begin position="549"/>
        <end position="558"/>
    </location>
</feature>
<reference evidence="10" key="1">
    <citation type="submission" date="2023-06" db="EMBL/GenBank/DDBJ databases">
        <title>Genome-scale phylogeny and comparative genomics of the fungal order Sordariales.</title>
        <authorList>
            <consortium name="Lawrence Berkeley National Laboratory"/>
            <person name="Hensen N."/>
            <person name="Bonometti L."/>
            <person name="Westerberg I."/>
            <person name="Brannstrom I.O."/>
            <person name="Guillou S."/>
            <person name="Cros-Aarteil S."/>
            <person name="Calhoun S."/>
            <person name="Haridas S."/>
            <person name="Kuo A."/>
            <person name="Mondo S."/>
            <person name="Pangilinan J."/>
            <person name="Riley R."/>
            <person name="Labutti K."/>
            <person name="Andreopoulos B."/>
            <person name="Lipzen A."/>
            <person name="Chen C."/>
            <person name="Yanf M."/>
            <person name="Daum C."/>
            <person name="Ng V."/>
            <person name="Clum A."/>
            <person name="Steindorff A."/>
            <person name="Ohm R."/>
            <person name="Martin F."/>
            <person name="Silar P."/>
            <person name="Natvig D."/>
            <person name="Lalanne C."/>
            <person name="Gautier V."/>
            <person name="Ament-Velasquez S.L."/>
            <person name="Kruys A."/>
            <person name="Hutchinson M.I."/>
            <person name="Powell A.J."/>
            <person name="Barry K."/>
            <person name="Miller A.N."/>
            <person name="Grigoriev I.V."/>
            <person name="Debuchy R."/>
            <person name="Gladieux P."/>
            <person name="Thoren M.H."/>
            <person name="Johannesson H."/>
        </authorList>
    </citation>
    <scope>NUCLEOTIDE SEQUENCE</scope>
    <source>
        <strain evidence="10">8032-3</strain>
    </source>
</reference>
<dbReference type="GO" id="GO:0035267">
    <property type="term" value="C:NuA4 histone acetyltransferase complex"/>
    <property type="evidence" value="ECO:0007669"/>
    <property type="project" value="InterPro"/>
</dbReference>
<evidence type="ECO:0000256" key="8">
    <source>
        <dbReference type="SAM" id="MobiDB-lite"/>
    </source>
</evidence>
<dbReference type="AlphaFoldDB" id="A0AAJ0C635"/>
<feature type="region of interest" description="Disordered" evidence="8">
    <location>
        <begin position="309"/>
        <end position="333"/>
    </location>
</feature>
<feature type="compositionally biased region" description="Basic and acidic residues" evidence="8">
    <location>
        <begin position="419"/>
        <end position="432"/>
    </location>
</feature>
<feature type="compositionally biased region" description="Basic and acidic residues" evidence="8">
    <location>
        <begin position="319"/>
        <end position="333"/>
    </location>
</feature>
<dbReference type="GeneID" id="85310268"/>
<evidence type="ECO:0000256" key="6">
    <source>
        <dbReference type="ARBA" id="ARBA00025513"/>
    </source>
</evidence>